<dbReference type="InterPro" id="IPR032675">
    <property type="entry name" value="LRR_dom_sf"/>
</dbReference>
<feature type="region of interest" description="Disordered" evidence="1">
    <location>
        <begin position="780"/>
        <end position="844"/>
    </location>
</feature>
<keyword evidence="4" id="KW-1185">Reference proteome</keyword>
<dbReference type="PROSITE" id="PS50181">
    <property type="entry name" value="FBOX"/>
    <property type="match status" value="1"/>
</dbReference>
<protein>
    <submittedName>
        <fullName evidence="3">F-box protein DAS1</fullName>
    </submittedName>
</protein>
<feature type="domain" description="F-box" evidence="2">
    <location>
        <begin position="17"/>
        <end position="62"/>
    </location>
</feature>
<evidence type="ECO:0000256" key="1">
    <source>
        <dbReference type="SAM" id="MobiDB-lite"/>
    </source>
</evidence>
<comment type="caution">
    <text evidence="3">The sequence shown here is derived from an EMBL/GenBank/DDBJ whole genome shotgun (WGS) entry which is preliminary data.</text>
</comment>
<dbReference type="InParanoid" id="A0A1E5RNE1"/>
<dbReference type="STRING" id="56408.A0A1E5RNE1"/>
<proteinExistence type="predicted"/>
<organism evidence="3 4">
    <name type="scientific">Hanseniaspora osmophila</name>
    <dbReference type="NCBI Taxonomy" id="56408"/>
    <lineage>
        <taxon>Eukaryota</taxon>
        <taxon>Fungi</taxon>
        <taxon>Dikarya</taxon>
        <taxon>Ascomycota</taxon>
        <taxon>Saccharomycotina</taxon>
        <taxon>Saccharomycetes</taxon>
        <taxon>Saccharomycodales</taxon>
        <taxon>Saccharomycodaceae</taxon>
        <taxon>Hanseniaspora</taxon>
    </lineage>
</organism>
<sequence>MFKKSTTKESPCGQGLGLPLNTFSDEILYEVITHMDQRTKLAMSLVNLRFHKLANKSIYRQIYLNDCCVVESKSINLANKWTVLYLPALIDEKKSRFIADKKLCRLLATFEEKPQTTLKHVEWVRINWDLNKNLQKLIVERLCNGAPNLVRLENVIDPSCYDIIAQGKYSDRNSSLRSFDMAPPNSSPGDTIDDHYLPNFYKFLDSRFYNNIDNITTLTLFIDPVILFGLNNYLDQETNFGLYPKLLKGGKKLYIKDLKLHWRLEFFPMNVFQLQQKATKMTLPKLSDMFDTKTLETLTIISWEEEMEERNKELLRQVADFHNLKDLSLISLQQSFAILQTLFDGKNMPDLKRLKFDFLDSFGLDNASPLLLRVILDNCKKLEYLDIRSNEFLVQPIVSLRRSMDNETNNREEYHHQNLRLFKFGVTQQCYCPKCCDYFNSFLTKTLFPKELDFNDINYMKLHEFFFRDIFKLMKHYGLFPYSKASDIYPSVRTQPMNISEFVKKFNLKLVLESGHPFMRRLRESMEPIYKKLFETILDMYVKVKAEGGFSSKYMMEQKPFAKVDQQIASETLPGDEYKSHFITGVDVVRSVHTLMHHNRKPYQYILSKLPNLKFLVFNDLPVAIVEESLNDVNFSGQKIRKRIQPAFFSSGYECNLYTDSVSDNKTLKGSTKTDLDLYKDIILQEELGGKDLDFKKEFGPYLIYPKILVEGVRKLGSISSLAASLGYPKAFTKLTSMDSIFDNMLTPFELENNETSENESSESEDSPFARLIQHDQAGTTPHVTNSAESLDDSNLFGEGVNGSSSDQYNQSEQNGDSSVQEEFRIVTNSSQEDVDMDSSEHSD</sequence>
<feature type="compositionally biased region" description="Polar residues" evidence="1">
    <location>
        <begin position="802"/>
        <end position="832"/>
    </location>
</feature>
<accession>A0A1E5RNE1</accession>
<evidence type="ECO:0000313" key="3">
    <source>
        <dbReference type="EMBL" id="OEJ88409.1"/>
    </source>
</evidence>
<feature type="compositionally biased region" description="Polar residues" evidence="1">
    <location>
        <begin position="780"/>
        <end position="789"/>
    </location>
</feature>
<dbReference type="FunCoup" id="A0A1E5RNE1">
    <property type="interactions" value="35"/>
</dbReference>
<dbReference type="Proteomes" id="UP000095728">
    <property type="component" value="Unassembled WGS sequence"/>
</dbReference>
<dbReference type="OrthoDB" id="2852960at2759"/>
<dbReference type="Gene3D" id="3.80.10.10">
    <property type="entry name" value="Ribonuclease Inhibitor"/>
    <property type="match status" value="1"/>
</dbReference>
<reference evidence="4" key="1">
    <citation type="journal article" date="2016" name="Genome Announc.">
        <title>Genome sequences of three species of Hanseniaspora isolated from spontaneous wine fermentations.</title>
        <authorList>
            <person name="Sternes P.R."/>
            <person name="Lee D."/>
            <person name="Kutyna D.R."/>
            <person name="Borneman A.R."/>
        </authorList>
    </citation>
    <scope>NUCLEOTIDE SEQUENCE [LARGE SCALE GENOMIC DNA]</scope>
    <source>
        <strain evidence="4">AWRI3579</strain>
    </source>
</reference>
<evidence type="ECO:0000259" key="2">
    <source>
        <dbReference type="PROSITE" id="PS50181"/>
    </source>
</evidence>
<dbReference type="InterPro" id="IPR001810">
    <property type="entry name" value="F-box_dom"/>
</dbReference>
<dbReference type="EMBL" id="LPNM01000005">
    <property type="protein sequence ID" value="OEJ88409.1"/>
    <property type="molecule type" value="Genomic_DNA"/>
</dbReference>
<evidence type="ECO:0000313" key="4">
    <source>
        <dbReference type="Proteomes" id="UP000095728"/>
    </source>
</evidence>
<name>A0A1E5RNE1_9ASCO</name>
<gene>
    <name evidence="3" type="ORF">AWRI3579_g991</name>
</gene>
<dbReference type="AlphaFoldDB" id="A0A1E5RNE1"/>